<keyword evidence="1" id="KW-0812">Transmembrane</keyword>
<keyword evidence="1" id="KW-0472">Membrane</keyword>
<proteinExistence type="predicted"/>
<dbReference type="EMBL" id="JACHKF010000001">
    <property type="protein sequence ID" value="MBB6570397.1"/>
    <property type="molecule type" value="Genomic_DNA"/>
</dbReference>
<organism evidence="3 4">
    <name type="scientific">Kribbella sandramycini</name>
    <dbReference type="NCBI Taxonomy" id="60450"/>
    <lineage>
        <taxon>Bacteria</taxon>
        <taxon>Bacillati</taxon>
        <taxon>Actinomycetota</taxon>
        <taxon>Actinomycetes</taxon>
        <taxon>Propionibacteriales</taxon>
        <taxon>Kribbellaceae</taxon>
        <taxon>Kribbella</taxon>
    </lineage>
</organism>
<evidence type="ECO:0000256" key="1">
    <source>
        <dbReference type="SAM" id="Phobius"/>
    </source>
</evidence>
<dbReference type="SUPFAM" id="SSF50939">
    <property type="entry name" value="Sialidases"/>
    <property type="match status" value="1"/>
</dbReference>
<dbReference type="Gene3D" id="2.120.10.10">
    <property type="match status" value="1"/>
</dbReference>
<feature type="transmembrane region" description="Helical" evidence="1">
    <location>
        <begin position="36"/>
        <end position="56"/>
    </location>
</feature>
<dbReference type="EMBL" id="JABJRC010000011">
    <property type="protein sequence ID" value="NOL45259.1"/>
    <property type="molecule type" value="Genomic_DNA"/>
</dbReference>
<sequence length="415" mass="44374">MPEIKDAGFSVQEQVRQTDFEQLLQRGLRRRARNQLLLAAGATATAVIAVAALVFAPSMIVDKGADPVAPPKLSDIKPAPGPQVPAEADGELAGLTVVAPDRWAAAWEKCEGENCTYAAKLVRGDVPLVTPALKRPVTVLPFHDPVSSDSRPDLVAVALPEDLPKSADDPAWKDAKLYHLSAGGAAEKPVRYVGETTKIGPSDLVTSELIGGVITLLDVRAGELKQLKLPVGLMGAGSAYRDQTGRVWAAAHRGDGMGLVMWTDDGETWEQHDLARDPVLETNESYLVVSPDGNIAVAFPVGDGSNTAGALLKADVSPDRGRTWRPLHLATWGLVEQHLTWTDRGIMFIGQAEAAKPESVGAYLLTEDGEAERQEGFPKLQTFRAMGDLYYGKTGPRTASVSIDAGKTWVNLPLN</sequence>
<evidence type="ECO:0000313" key="3">
    <source>
        <dbReference type="EMBL" id="NOL45259.1"/>
    </source>
</evidence>
<dbReference type="Proteomes" id="UP000553957">
    <property type="component" value="Unassembled WGS sequence"/>
</dbReference>
<dbReference type="AlphaFoldDB" id="A0A7Y4P4J1"/>
<gene>
    <name evidence="2" type="ORF">HNR71_006034</name>
    <name evidence="3" type="ORF">HPO96_33925</name>
</gene>
<reference evidence="3 4" key="1">
    <citation type="submission" date="2020-05" db="EMBL/GenBank/DDBJ databases">
        <title>Genome sequence of Kribbella sandramycini ATCC 39419.</title>
        <authorList>
            <person name="Maclea K.S."/>
            <person name="Fair J.L."/>
        </authorList>
    </citation>
    <scope>NUCLEOTIDE SEQUENCE [LARGE SCALE GENOMIC DNA]</scope>
    <source>
        <strain evidence="3 4">ATCC 39419</strain>
    </source>
</reference>
<evidence type="ECO:0000313" key="2">
    <source>
        <dbReference type="EMBL" id="MBB6570397.1"/>
    </source>
</evidence>
<comment type="caution">
    <text evidence="3">The sequence shown here is derived from an EMBL/GenBank/DDBJ whole genome shotgun (WGS) entry which is preliminary data.</text>
</comment>
<evidence type="ECO:0008006" key="6">
    <source>
        <dbReference type="Google" id="ProtNLM"/>
    </source>
</evidence>
<protein>
    <recommendedName>
        <fullName evidence="6">Exo-alpha-sialidase</fullName>
    </recommendedName>
</protein>
<name>A0A7Y4P4J1_9ACTN</name>
<keyword evidence="4" id="KW-1185">Reference proteome</keyword>
<accession>A0A7Y4P4J1</accession>
<dbReference type="Proteomes" id="UP000534306">
    <property type="component" value="Unassembled WGS sequence"/>
</dbReference>
<evidence type="ECO:0000313" key="4">
    <source>
        <dbReference type="Proteomes" id="UP000534306"/>
    </source>
</evidence>
<dbReference type="InterPro" id="IPR036278">
    <property type="entry name" value="Sialidase_sf"/>
</dbReference>
<evidence type="ECO:0000313" key="5">
    <source>
        <dbReference type="Proteomes" id="UP000553957"/>
    </source>
</evidence>
<reference evidence="2 5" key="2">
    <citation type="submission" date="2020-08" db="EMBL/GenBank/DDBJ databases">
        <title>Sequencing the genomes of 1000 actinobacteria strains.</title>
        <authorList>
            <person name="Klenk H.-P."/>
        </authorList>
    </citation>
    <scope>NUCLEOTIDE SEQUENCE [LARGE SCALE GENOMIC DNA]</scope>
    <source>
        <strain evidence="2 5">DSM 15626</strain>
    </source>
</reference>
<keyword evidence="1" id="KW-1133">Transmembrane helix</keyword>
<dbReference type="RefSeq" id="WP_171678517.1">
    <property type="nucleotide sequence ID" value="NZ_BAAAGT010000017.1"/>
</dbReference>